<dbReference type="EMBL" id="JFYZ01000020">
    <property type="protein sequence ID" value="EZP79877.1"/>
    <property type="molecule type" value="Genomic_DNA"/>
</dbReference>
<organism evidence="7 8">
    <name type="scientific">Novosphingobium resinovorum</name>
    <dbReference type="NCBI Taxonomy" id="158500"/>
    <lineage>
        <taxon>Bacteria</taxon>
        <taxon>Pseudomonadati</taxon>
        <taxon>Pseudomonadota</taxon>
        <taxon>Alphaproteobacteria</taxon>
        <taxon>Sphingomonadales</taxon>
        <taxon>Sphingomonadaceae</taxon>
        <taxon>Novosphingobium</taxon>
    </lineage>
</organism>
<evidence type="ECO:0000313" key="8">
    <source>
        <dbReference type="Proteomes" id="UP000024329"/>
    </source>
</evidence>
<evidence type="ECO:0000256" key="6">
    <source>
        <dbReference type="RuleBase" id="RU004379"/>
    </source>
</evidence>
<evidence type="ECO:0008006" key="9">
    <source>
        <dbReference type="Google" id="ProtNLM"/>
    </source>
</evidence>
<comment type="caution">
    <text evidence="7">The sequence shown here is derived from an EMBL/GenBank/DDBJ whole genome shotgun (WGS) entry which is preliminary data.</text>
</comment>
<dbReference type="PANTHER" id="PTHR23291:SF50">
    <property type="entry name" value="PROTEIN LIFEGUARD 4"/>
    <property type="match status" value="1"/>
</dbReference>
<dbReference type="Pfam" id="PF01027">
    <property type="entry name" value="Bax1-I"/>
    <property type="match status" value="1"/>
</dbReference>
<keyword evidence="4" id="KW-1133">Transmembrane helix</keyword>
<keyword evidence="5" id="KW-0472">Membrane</keyword>
<keyword evidence="3" id="KW-0812">Transmembrane</keyword>
<gene>
    <name evidence="7" type="ORF">BV97_03660</name>
</gene>
<dbReference type="Proteomes" id="UP000024329">
    <property type="component" value="Unassembled WGS sequence"/>
</dbReference>
<proteinExistence type="inferred from homology"/>
<dbReference type="PANTHER" id="PTHR23291">
    <property type="entry name" value="BAX INHIBITOR-RELATED"/>
    <property type="match status" value="1"/>
</dbReference>
<evidence type="ECO:0000256" key="4">
    <source>
        <dbReference type="ARBA" id="ARBA00022989"/>
    </source>
</evidence>
<dbReference type="eggNOG" id="COG0670">
    <property type="taxonomic scope" value="Bacteria"/>
</dbReference>
<evidence type="ECO:0000256" key="3">
    <source>
        <dbReference type="ARBA" id="ARBA00022692"/>
    </source>
</evidence>
<protein>
    <recommendedName>
        <fullName evidence="9">Integral membrane protein</fullName>
    </recommendedName>
</protein>
<accession>A0A031JU39</accession>
<name>A0A031JU39_9SPHN</name>
<dbReference type="AlphaFoldDB" id="A0A031JU39"/>
<dbReference type="CDD" id="cd10432">
    <property type="entry name" value="BI-1-like_bacterial"/>
    <property type="match status" value="1"/>
</dbReference>
<evidence type="ECO:0000256" key="5">
    <source>
        <dbReference type="ARBA" id="ARBA00023136"/>
    </source>
</evidence>
<comment type="similarity">
    <text evidence="2 6">Belongs to the BI1 family.</text>
</comment>
<dbReference type="GO" id="GO:0005886">
    <property type="term" value="C:plasma membrane"/>
    <property type="evidence" value="ECO:0007669"/>
    <property type="project" value="TreeGrafter"/>
</dbReference>
<dbReference type="PATRIC" id="fig|158500.4.peg.3733"/>
<evidence type="ECO:0000256" key="2">
    <source>
        <dbReference type="ARBA" id="ARBA00010350"/>
    </source>
</evidence>
<dbReference type="InterPro" id="IPR006214">
    <property type="entry name" value="Bax_inhibitor_1-related"/>
</dbReference>
<reference evidence="7 8" key="1">
    <citation type="submission" date="2014-03" db="EMBL/GenBank/DDBJ databases">
        <title>Whole genome sequence of Novosphingobium resinovorum KF1.</title>
        <authorList>
            <person name="Gan H.M."/>
            <person name="Gan H.Y."/>
            <person name="Chew T.H."/>
            <person name="Savka M.A."/>
        </authorList>
    </citation>
    <scope>NUCLEOTIDE SEQUENCE [LARGE SCALE GENOMIC DNA]</scope>
    <source>
        <strain evidence="7 8">KF1</strain>
    </source>
</reference>
<evidence type="ECO:0000256" key="1">
    <source>
        <dbReference type="ARBA" id="ARBA00004141"/>
    </source>
</evidence>
<sequence length="243" mass="26311">MNSLFDPVTYSRPSSTRAQGAAVYDEGLRRHMLGVYRNMALGLGTSALVALLIASTPAVYQPIFGTPLKWVAIFAPLAFVLFFSFRVERMTTAQARAAFYAFAAVMGVSMASIFLVFTGTSIALAFASAAAVFAAMSLWGYTTNVDLSRWTTFLMVGLLGVVIASLVNLFIGSSTLQLVFSIAGVLVFTGLTAWDTQRLMSEYLAYAGSDRADKLAVMGALSLYLNHINLFQLLLSLFGQREE</sequence>
<evidence type="ECO:0000313" key="7">
    <source>
        <dbReference type="EMBL" id="EZP79877.1"/>
    </source>
</evidence>
<comment type="subcellular location">
    <subcellularLocation>
        <location evidence="1">Membrane</location>
        <topology evidence="1">Multi-pass membrane protein</topology>
    </subcellularLocation>
</comment>